<keyword evidence="2" id="KW-1185">Reference proteome</keyword>
<dbReference type="PANTHER" id="PTHR48449">
    <property type="entry name" value="DUF1985 DOMAIN-CONTAINING PROTEIN"/>
    <property type="match status" value="1"/>
</dbReference>
<reference evidence="1" key="1">
    <citation type="journal article" date="2023" name="Plant J.">
        <title>Genome sequences and population genomics provide insights into the demographic history, inbreeding, and mutation load of two 'living fossil' tree species of Dipteronia.</title>
        <authorList>
            <person name="Feng Y."/>
            <person name="Comes H.P."/>
            <person name="Chen J."/>
            <person name="Zhu S."/>
            <person name="Lu R."/>
            <person name="Zhang X."/>
            <person name="Li P."/>
            <person name="Qiu J."/>
            <person name="Olsen K.M."/>
            <person name="Qiu Y."/>
        </authorList>
    </citation>
    <scope>NUCLEOTIDE SEQUENCE</scope>
    <source>
        <strain evidence="1">KIB01</strain>
    </source>
</reference>
<comment type="caution">
    <text evidence="1">The sequence shown here is derived from an EMBL/GenBank/DDBJ whole genome shotgun (WGS) entry which is preliminary data.</text>
</comment>
<gene>
    <name evidence="1" type="ORF">Ddye_009909</name>
</gene>
<name>A0AAD9XCM6_9ROSI</name>
<accession>A0AAD9XCM6</accession>
<protein>
    <submittedName>
        <fullName evidence="1">Uncharacterized protein</fullName>
    </submittedName>
</protein>
<dbReference type="PANTHER" id="PTHR48449:SF1">
    <property type="entry name" value="DUF1985 DOMAIN-CONTAINING PROTEIN"/>
    <property type="match status" value="1"/>
</dbReference>
<sequence>MINRLRDLLKTPQGDWYEGKLTRRHHFDILFHIDNALNRVTPEFTDEDRHRFIESCFGHFLTIHREMKFSGGVIYRLLLRELYHKGPTDEMQLMLGNHSMRFSKVKFYLITELWFEVVPDTTGYAEVENDIHQRYFPGADKVSLKEIRDVVTVAEFGEAYDDVKLDEDLDAFDAFLWGVHVYKHSIYSFKHVLDGRRDGFELHLQKKRAHVHTVETYNIYGLSHALVIFTFEVIPDLGQEFGTRRVKDLFPSILKWELIKQLRGNKLAMIFKARADLLNDVHEALRKSEEDRERQHLEFVDMIRKSDKDRQQQHQVLLDMI</sequence>
<dbReference type="EMBL" id="JANJYI010000003">
    <property type="protein sequence ID" value="KAK2656857.1"/>
    <property type="molecule type" value="Genomic_DNA"/>
</dbReference>
<evidence type="ECO:0000313" key="1">
    <source>
        <dbReference type="EMBL" id="KAK2656857.1"/>
    </source>
</evidence>
<dbReference type="Proteomes" id="UP001280121">
    <property type="component" value="Unassembled WGS sequence"/>
</dbReference>
<evidence type="ECO:0000313" key="2">
    <source>
        <dbReference type="Proteomes" id="UP001280121"/>
    </source>
</evidence>
<organism evidence="1 2">
    <name type="scientific">Dipteronia dyeriana</name>
    <dbReference type="NCBI Taxonomy" id="168575"/>
    <lineage>
        <taxon>Eukaryota</taxon>
        <taxon>Viridiplantae</taxon>
        <taxon>Streptophyta</taxon>
        <taxon>Embryophyta</taxon>
        <taxon>Tracheophyta</taxon>
        <taxon>Spermatophyta</taxon>
        <taxon>Magnoliopsida</taxon>
        <taxon>eudicotyledons</taxon>
        <taxon>Gunneridae</taxon>
        <taxon>Pentapetalae</taxon>
        <taxon>rosids</taxon>
        <taxon>malvids</taxon>
        <taxon>Sapindales</taxon>
        <taxon>Sapindaceae</taxon>
        <taxon>Hippocastanoideae</taxon>
        <taxon>Acereae</taxon>
        <taxon>Dipteronia</taxon>
    </lineage>
</organism>
<dbReference type="AlphaFoldDB" id="A0AAD9XCM6"/>
<proteinExistence type="predicted"/>